<name>E9G9M3_DAPPU</name>
<dbReference type="InParanoid" id="E9G9M3"/>
<protein>
    <submittedName>
        <fullName evidence="2">Uncharacterized protein</fullName>
    </submittedName>
</protein>
<evidence type="ECO:0000256" key="1">
    <source>
        <dbReference type="SAM" id="MobiDB-lite"/>
    </source>
</evidence>
<feature type="region of interest" description="Disordered" evidence="1">
    <location>
        <begin position="19"/>
        <end position="75"/>
    </location>
</feature>
<gene>
    <name evidence="2" type="ORF">DAPPUDRAFT_239577</name>
</gene>
<feature type="compositionally biased region" description="Polar residues" evidence="1">
    <location>
        <begin position="40"/>
        <end position="64"/>
    </location>
</feature>
<proteinExistence type="predicted"/>
<dbReference type="KEGG" id="dpx:DAPPUDRAFT_239577"/>
<reference evidence="2 3" key="1">
    <citation type="journal article" date="2011" name="Science">
        <title>The ecoresponsive genome of Daphnia pulex.</title>
        <authorList>
            <person name="Colbourne J.K."/>
            <person name="Pfrender M.E."/>
            <person name="Gilbert D."/>
            <person name="Thomas W.K."/>
            <person name="Tucker A."/>
            <person name="Oakley T.H."/>
            <person name="Tokishita S."/>
            <person name="Aerts A."/>
            <person name="Arnold G.J."/>
            <person name="Basu M.K."/>
            <person name="Bauer D.J."/>
            <person name="Caceres C.E."/>
            <person name="Carmel L."/>
            <person name="Casola C."/>
            <person name="Choi J.H."/>
            <person name="Detter J.C."/>
            <person name="Dong Q."/>
            <person name="Dusheyko S."/>
            <person name="Eads B.D."/>
            <person name="Frohlich T."/>
            <person name="Geiler-Samerotte K.A."/>
            <person name="Gerlach D."/>
            <person name="Hatcher P."/>
            <person name="Jogdeo S."/>
            <person name="Krijgsveld J."/>
            <person name="Kriventseva E.V."/>
            <person name="Kultz D."/>
            <person name="Laforsch C."/>
            <person name="Lindquist E."/>
            <person name="Lopez J."/>
            <person name="Manak J.R."/>
            <person name="Muller J."/>
            <person name="Pangilinan J."/>
            <person name="Patwardhan R.P."/>
            <person name="Pitluck S."/>
            <person name="Pritham E.J."/>
            <person name="Rechtsteiner A."/>
            <person name="Rho M."/>
            <person name="Rogozin I.B."/>
            <person name="Sakarya O."/>
            <person name="Salamov A."/>
            <person name="Schaack S."/>
            <person name="Shapiro H."/>
            <person name="Shiga Y."/>
            <person name="Skalitzky C."/>
            <person name="Smith Z."/>
            <person name="Souvorov A."/>
            <person name="Sung W."/>
            <person name="Tang Z."/>
            <person name="Tsuchiya D."/>
            <person name="Tu H."/>
            <person name="Vos H."/>
            <person name="Wang M."/>
            <person name="Wolf Y.I."/>
            <person name="Yamagata H."/>
            <person name="Yamada T."/>
            <person name="Ye Y."/>
            <person name="Shaw J.R."/>
            <person name="Andrews J."/>
            <person name="Crease T.J."/>
            <person name="Tang H."/>
            <person name="Lucas S.M."/>
            <person name="Robertson H.M."/>
            <person name="Bork P."/>
            <person name="Koonin E.V."/>
            <person name="Zdobnov E.M."/>
            <person name="Grigoriev I.V."/>
            <person name="Lynch M."/>
            <person name="Boore J.L."/>
        </authorList>
    </citation>
    <scope>NUCLEOTIDE SEQUENCE [LARGE SCALE GENOMIC DNA]</scope>
</reference>
<keyword evidence="3" id="KW-1185">Reference proteome</keyword>
<accession>E9G9M3</accession>
<dbReference type="Proteomes" id="UP000000305">
    <property type="component" value="Unassembled WGS sequence"/>
</dbReference>
<evidence type="ECO:0000313" key="2">
    <source>
        <dbReference type="EMBL" id="EFX83851.1"/>
    </source>
</evidence>
<dbReference type="HOGENOM" id="CLU_2673584_0_0_1"/>
<evidence type="ECO:0000313" key="3">
    <source>
        <dbReference type="Proteomes" id="UP000000305"/>
    </source>
</evidence>
<dbReference type="EMBL" id="GL732536">
    <property type="protein sequence ID" value="EFX83851.1"/>
    <property type="molecule type" value="Genomic_DNA"/>
</dbReference>
<feature type="compositionally biased region" description="Basic residues" evidence="1">
    <location>
        <begin position="21"/>
        <end position="31"/>
    </location>
</feature>
<dbReference type="AlphaFoldDB" id="E9G9M3"/>
<sequence>MPCMANGVLIIAFKSETACSKGKKRRPHKQGGTKLDGPLTLTQSYQALPPTSTDALMDSPNYNKPSFALRRDVKS</sequence>
<organism evidence="2 3">
    <name type="scientific">Daphnia pulex</name>
    <name type="common">Water flea</name>
    <dbReference type="NCBI Taxonomy" id="6669"/>
    <lineage>
        <taxon>Eukaryota</taxon>
        <taxon>Metazoa</taxon>
        <taxon>Ecdysozoa</taxon>
        <taxon>Arthropoda</taxon>
        <taxon>Crustacea</taxon>
        <taxon>Branchiopoda</taxon>
        <taxon>Diplostraca</taxon>
        <taxon>Cladocera</taxon>
        <taxon>Anomopoda</taxon>
        <taxon>Daphniidae</taxon>
        <taxon>Daphnia</taxon>
    </lineage>
</organism>